<dbReference type="GO" id="GO:0006355">
    <property type="term" value="P:regulation of DNA-templated transcription"/>
    <property type="evidence" value="ECO:0007669"/>
    <property type="project" value="InterPro"/>
</dbReference>
<dbReference type="Gene3D" id="1.10.10.10">
    <property type="entry name" value="Winged helix-like DNA-binding domain superfamily/Winged helix DNA-binding domain"/>
    <property type="match status" value="1"/>
</dbReference>
<keyword evidence="7" id="KW-1185">Reference proteome</keyword>
<dbReference type="PROSITE" id="PS51755">
    <property type="entry name" value="OMPR_PHOB"/>
    <property type="match status" value="1"/>
</dbReference>
<keyword evidence="1" id="KW-0597">Phosphoprotein</keyword>
<proteinExistence type="predicted"/>
<name>D4YJQ8_9MICO</name>
<dbReference type="FunFam" id="1.10.10.10:FF:000018">
    <property type="entry name" value="DNA-binding response regulator ResD"/>
    <property type="match status" value="1"/>
</dbReference>
<organism evidence="6 7">
    <name type="scientific">Brevibacterium mcbrellneri ATCC 49030</name>
    <dbReference type="NCBI Taxonomy" id="585530"/>
    <lineage>
        <taxon>Bacteria</taxon>
        <taxon>Bacillati</taxon>
        <taxon>Actinomycetota</taxon>
        <taxon>Actinomycetes</taxon>
        <taxon>Micrococcales</taxon>
        <taxon>Brevibacteriaceae</taxon>
        <taxon>Brevibacterium</taxon>
    </lineage>
</organism>
<dbReference type="STRING" id="585530.HMPREF0183_0168"/>
<dbReference type="InterPro" id="IPR039420">
    <property type="entry name" value="WalR-like"/>
</dbReference>
<feature type="DNA-binding region" description="OmpR/PhoB-type" evidence="4">
    <location>
        <begin position="103"/>
        <end position="200"/>
    </location>
</feature>
<dbReference type="GO" id="GO:0032993">
    <property type="term" value="C:protein-DNA complex"/>
    <property type="evidence" value="ECO:0007669"/>
    <property type="project" value="TreeGrafter"/>
</dbReference>
<dbReference type="SUPFAM" id="SSF46894">
    <property type="entry name" value="C-terminal effector domain of the bipartite response regulators"/>
    <property type="match status" value="1"/>
</dbReference>
<evidence type="ECO:0000256" key="1">
    <source>
        <dbReference type="ARBA" id="ARBA00022553"/>
    </source>
</evidence>
<evidence type="ECO:0000256" key="2">
    <source>
        <dbReference type="ARBA" id="ARBA00023012"/>
    </source>
</evidence>
<dbReference type="SMART" id="SM00862">
    <property type="entry name" value="Trans_reg_C"/>
    <property type="match status" value="1"/>
</dbReference>
<comment type="caution">
    <text evidence="6">The sequence shown here is derived from an EMBL/GenBank/DDBJ whole genome shotgun (WGS) entry which is preliminary data.</text>
</comment>
<dbReference type="CDD" id="cd00383">
    <property type="entry name" value="trans_reg_C"/>
    <property type="match status" value="1"/>
</dbReference>
<dbReference type="AlphaFoldDB" id="D4YJQ8"/>
<gene>
    <name evidence="6" type="primary">glnR</name>
    <name evidence="6" type="ORF">HMPREF0183_0168</name>
</gene>
<dbReference type="InterPro" id="IPR036388">
    <property type="entry name" value="WH-like_DNA-bd_sf"/>
</dbReference>
<protein>
    <submittedName>
        <fullName evidence="6">Transcriptional regulatory protein, C-terminal domain protein</fullName>
    </submittedName>
</protein>
<evidence type="ECO:0000313" key="6">
    <source>
        <dbReference type="EMBL" id="EFG48478.1"/>
    </source>
</evidence>
<dbReference type="GO" id="GO:0000976">
    <property type="term" value="F:transcription cis-regulatory region binding"/>
    <property type="evidence" value="ECO:0007669"/>
    <property type="project" value="TreeGrafter"/>
</dbReference>
<dbReference type="Gene3D" id="3.40.50.2300">
    <property type="match status" value="1"/>
</dbReference>
<keyword evidence="3 4" id="KW-0238">DNA-binding</keyword>
<dbReference type="InterPro" id="IPR001867">
    <property type="entry name" value="OmpR/PhoB-type_DNA-bd"/>
</dbReference>
<dbReference type="GO" id="GO:0005829">
    <property type="term" value="C:cytosol"/>
    <property type="evidence" value="ECO:0007669"/>
    <property type="project" value="TreeGrafter"/>
</dbReference>
<dbReference type="eggNOG" id="COG0745">
    <property type="taxonomic scope" value="Bacteria"/>
</dbReference>
<dbReference type="PANTHER" id="PTHR48111">
    <property type="entry name" value="REGULATOR OF RPOS"/>
    <property type="match status" value="1"/>
</dbReference>
<evidence type="ECO:0000256" key="3">
    <source>
        <dbReference type="ARBA" id="ARBA00023125"/>
    </source>
</evidence>
<reference evidence="6 7" key="1">
    <citation type="submission" date="2010-04" db="EMBL/GenBank/DDBJ databases">
        <authorList>
            <person name="Qin X."/>
            <person name="Bachman B."/>
            <person name="Battles P."/>
            <person name="Bell A."/>
            <person name="Bess C."/>
            <person name="Bickham C."/>
            <person name="Chaboub L."/>
            <person name="Chen D."/>
            <person name="Coyle M."/>
            <person name="Deiros D.R."/>
            <person name="Dinh H."/>
            <person name="Forbes L."/>
            <person name="Fowler G."/>
            <person name="Francisco L."/>
            <person name="Fu Q."/>
            <person name="Gubbala S."/>
            <person name="Hale W."/>
            <person name="Han Y."/>
            <person name="Hemphill L."/>
            <person name="Highlander S.K."/>
            <person name="Hirani K."/>
            <person name="Hogues M."/>
            <person name="Jackson L."/>
            <person name="Jakkamsetti A."/>
            <person name="Javaid M."/>
            <person name="Jiang H."/>
            <person name="Korchina V."/>
            <person name="Kovar C."/>
            <person name="Lara F."/>
            <person name="Lee S."/>
            <person name="Mata R."/>
            <person name="Mathew T."/>
            <person name="Moen C."/>
            <person name="Morales K."/>
            <person name="Munidasa M."/>
            <person name="Nazareth L."/>
            <person name="Ngo R."/>
            <person name="Nguyen L."/>
            <person name="Okwuonu G."/>
            <person name="Ongeri F."/>
            <person name="Patil S."/>
            <person name="Petrosino J."/>
            <person name="Pham C."/>
            <person name="Pham P."/>
            <person name="Pu L.-L."/>
            <person name="Puazo M."/>
            <person name="Raj R."/>
            <person name="Reid J."/>
            <person name="Rouhana J."/>
            <person name="Saada N."/>
            <person name="Shang Y."/>
            <person name="Simmons D."/>
            <person name="Thornton R."/>
            <person name="Warren J."/>
            <person name="Weissenberger G."/>
            <person name="Zhang J."/>
            <person name="Zhang L."/>
            <person name="Zhou C."/>
            <person name="Zhu D."/>
            <person name="Muzny D."/>
            <person name="Worley K."/>
            <person name="Gibbs R."/>
        </authorList>
    </citation>
    <scope>NUCLEOTIDE SEQUENCE [LARGE SCALE GENOMIC DNA]</scope>
    <source>
        <strain evidence="6 7">ATCC 49030</strain>
    </source>
</reference>
<feature type="domain" description="OmpR/PhoB-type" evidence="5">
    <location>
        <begin position="103"/>
        <end position="200"/>
    </location>
</feature>
<dbReference type="Proteomes" id="UP000005714">
    <property type="component" value="Unassembled WGS sequence"/>
</dbReference>
<dbReference type="InterPro" id="IPR016032">
    <property type="entry name" value="Sig_transdc_resp-reg_C-effctor"/>
</dbReference>
<dbReference type="Pfam" id="PF21695">
    <property type="entry name" value="GlnR_1st"/>
    <property type="match status" value="1"/>
</dbReference>
<dbReference type="GO" id="GO:0000156">
    <property type="term" value="F:phosphorelay response regulator activity"/>
    <property type="evidence" value="ECO:0007669"/>
    <property type="project" value="TreeGrafter"/>
</dbReference>
<dbReference type="PANTHER" id="PTHR48111:SF16">
    <property type="entry name" value="TRANSCRIPTIONAL REGULATORY PROTEIN GLNR"/>
    <property type="match status" value="1"/>
</dbReference>
<accession>D4YJQ8</accession>
<evidence type="ECO:0000259" key="5">
    <source>
        <dbReference type="PROSITE" id="PS51755"/>
    </source>
</evidence>
<dbReference type="Pfam" id="PF00486">
    <property type="entry name" value="Trans_reg_C"/>
    <property type="match status" value="1"/>
</dbReference>
<dbReference type="InterPro" id="IPR049170">
    <property type="entry name" value="GlnR_N"/>
</dbReference>
<evidence type="ECO:0000313" key="7">
    <source>
        <dbReference type="Proteomes" id="UP000005714"/>
    </source>
</evidence>
<keyword evidence="2" id="KW-0902">Two-component regulatory system</keyword>
<evidence type="ECO:0000256" key="4">
    <source>
        <dbReference type="PROSITE-ProRule" id="PRU01091"/>
    </source>
</evidence>
<sequence>MSDLIALDPSSFDITVVDATTELQIAPIISTRLETAGFNGPTIVVLTDGGFTAAQESWNVTDIVSTNAQPAEVEARLRLAHVREATPSALDETDPVVATSATEPITRYGRLTVNHESFTVTVGGRNINLTYREFELLYHLVTHPNRAFTRAQLVTHVWGDAYLGGTRTVDVHVRRLRAKLGPEFAHTISTVRNVGYMFSSDEPTAQRPEVD</sequence>
<dbReference type="EMBL" id="ADNU01000008">
    <property type="protein sequence ID" value="EFG48478.1"/>
    <property type="molecule type" value="Genomic_DNA"/>
</dbReference>